<dbReference type="PROSITE" id="PS51344">
    <property type="entry name" value="HTH_TFE_IIE"/>
    <property type="match status" value="1"/>
</dbReference>
<comment type="function">
    <text evidence="4">Transcription factor that plays a role in the activation of archaeal genes transcribed by RNA polymerase. Facilitates transcription initiation by enhancing TATA-box recognition by TATA-box-binding protein (Tbp), and transcription factor B (Tfb) and RNA polymerase recruitment. Not absolutely required for transcription in vitro, but particularly important in cases where Tbp or Tfb function is not optimal. It dynamically alters the nucleic acid-binding properties of RNA polymerases by stabilizing the initiation complex and destabilizing elongation complexes. Seems to translocate with the RNA polymerase following initiation and acts by binding to the non template strand of the transcription bubble in elongation complexes.</text>
</comment>
<sequence>MKMRKRKVRSRVRKRAARRTVAAARKRRTGVARRIRRKFARKPILGIRPVRRKRTRRRVISGKLAEEHIRNLILQVAGEKAIAVAEALEEPLSDEDLANACRIKLSEVRAVLNKLHSLGLTSYERTRDKDSGWYSYIWRMSLQNADKLFEKKKELPLKEVGEESFDFYSCSSCKKGEGVLIPFEVAFENKFKCLDCGAPLAFVEKKKEISK</sequence>
<dbReference type="InterPro" id="IPR017919">
    <property type="entry name" value="TFIIE/TFIIEa_HTH"/>
</dbReference>
<evidence type="ECO:0000256" key="3">
    <source>
        <dbReference type="ARBA" id="ARBA00023163"/>
    </source>
</evidence>
<comment type="subunit">
    <text evidence="4">Monomer. Interaction with RNA polymerase subunits RpoF and RpoE is necessary for Tfe stimulatory transcription activity. Able to interact with Tbp and RNA polymerase in the absence of DNA promoter. Interacts both with the preinitiation and elongation complexes.</text>
</comment>
<dbReference type="AlphaFoldDB" id="A0A7D6BLZ9"/>
<comment type="domain">
    <text evidence="4">The winged helix domain is involved in binding to DNA in the preinitiation complex.</text>
</comment>
<gene>
    <name evidence="4" type="primary">tfe</name>
    <name evidence="6" type="ORF">Sv326_1101</name>
</gene>
<dbReference type="GO" id="GO:0003677">
    <property type="term" value="F:DNA binding"/>
    <property type="evidence" value="ECO:0007669"/>
    <property type="project" value="UniProtKB-KW"/>
</dbReference>
<dbReference type="GO" id="GO:0006355">
    <property type="term" value="P:regulation of DNA-templated transcription"/>
    <property type="evidence" value="ECO:0007669"/>
    <property type="project" value="InterPro"/>
</dbReference>
<dbReference type="SUPFAM" id="SSF46785">
    <property type="entry name" value="Winged helix' DNA-binding domain"/>
    <property type="match status" value="1"/>
</dbReference>
<dbReference type="InterPro" id="IPR036388">
    <property type="entry name" value="WH-like_DNA-bd_sf"/>
</dbReference>
<dbReference type="EMBL" id="CP058998">
    <property type="protein sequence ID" value="QLJ53276.1"/>
    <property type="molecule type" value="Genomic_DNA"/>
</dbReference>
<keyword evidence="2 4" id="KW-0238">DNA-binding</keyword>
<dbReference type="SMART" id="SM00531">
    <property type="entry name" value="TFIIE"/>
    <property type="match status" value="1"/>
</dbReference>
<evidence type="ECO:0000259" key="5">
    <source>
        <dbReference type="PROSITE" id="PS51344"/>
    </source>
</evidence>
<dbReference type="Proteomes" id="UP000510821">
    <property type="component" value="Chromosome"/>
</dbReference>
<feature type="domain" description="HTH TFE/IIEalpha-type" evidence="5">
    <location>
        <begin position="65"/>
        <end position="146"/>
    </location>
</feature>
<name>A0A7D6BLZ9_FERL1</name>
<evidence type="ECO:0000313" key="7">
    <source>
        <dbReference type="Proteomes" id="UP000510821"/>
    </source>
</evidence>
<protein>
    <recommendedName>
        <fullName evidence="4">Transcription factor E</fullName>
        <shortName evidence="4">TFE</shortName>
    </recommendedName>
    <alternativeName>
        <fullName evidence="4">TFIIE subunit alpha homolog</fullName>
    </alternativeName>
    <alternativeName>
        <fullName evidence="4">Transcription initiation factor TFIIE</fullName>
    </alternativeName>
</protein>
<dbReference type="Gene3D" id="1.10.10.10">
    <property type="entry name" value="Winged helix-like DNA-binding domain superfamily/Winged helix DNA-binding domain"/>
    <property type="match status" value="1"/>
</dbReference>
<comment type="similarity">
    <text evidence="4">Belongs to the TFE family.</text>
</comment>
<dbReference type="KEGG" id="flt:Sv326_1101"/>
<evidence type="ECO:0000256" key="2">
    <source>
        <dbReference type="ARBA" id="ARBA00023125"/>
    </source>
</evidence>
<dbReference type="InterPro" id="IPR024550">
    <property type="entry name" value="TFIIEa/SarR/Rpc3_HTH_dom"/>
</dbReference>
<evidence type="ECO:0000256" key="1">
    <source>
        <dbReference type="ARBA" id="ARBA00023015"/>
    </source>
</evidence>
<organism evidence="6 7">
    <name type="scientific">Fermentimicrarchaeum limneticum</name>
    <dbReference type="NCBI Taxonomy" id="2795018"/>
    <lineage>
        <taxon>Archaea</taxon>
        <taxon>Candidatus Micrarchaeota</taxon>
        <taxon>Candidatus Fermentimicrarchaeales</taxon>
        <taxon>Candidatus Fermentimicrarchaeaceae</taxon>
        <taxon>Candidatus Fermentimicrarchaeum</taxon>
    </lineage>
</organism>
<dbReference type="InterPro" id="IPR036390">
    <property type="entry name" value="WH_DNA-bd_sf"/>
</dbReference>
<reference evidence="7" key="1">
    <citation type="submission" date="2020-07" db="EMBL/GenBank/DDBJ databases">
        <title>Metabolic diversity and evolutionary history of the archaeal phylum ###Micrarchaeota### uncovered from a freshwater lake metagenome.</title>
        <authorList>
            <person name="Kadnikov V.V."/>
            <person name="Savvichev A.S."/>
            <person name="Mardanov A.V."/>
            <person name="Beletsky A.V."/>
            <person name="Chupakov A.V."/>
            <person name="Kokryatskaya N.M."/>
            <person name="Pimenov N.V."/>
            <person name="Ravin N.V."/>
        </authorList>
    </citation>
    <scope>NUCLEOTIDE SEQUENCE [LARGE SCALE GENOMIC DNA]</scope>
</reference>
<dbReference type="Pfam" id="PF02002">
    <property type="entry name" value="TFIIE_alpha"/>
    <property type="match status" value="1"/>
</dbReference>
<accession>A0A7D6BLZ9</accession>
<evidence type="ECO:0000313" key="6">
    <source>
        <dbReference type="EMBL" id="QLJ53276.1"/>
    </source>
</evidence>
<dbReference type="InterPro" id="IPR016481">
    <property type="entry name" value="TF_E_archaea"/>
</dbReference>
<keyword evidence="3 4" id="KW-0804">Transcription</keyword>
<dbReference type="GO" id="GO:0006367">
    <property type="term" value="P:transcription initiation at RNA polymerase II promoter"/>
    <property type="evidence" value="ECO:0007669"/>
    <property type="project" value="InterPro"/>
</dbReference>
<evidence type="ECO:0000256" key="4">
    <source>
        <dbReference type="HAMAP-Rule" id="MF_01909"/>
    </source>
</evidence>
<keyword evidence="1 4" id="KW-0805">Transcription regulation</keyword>
<dbReference type="HAMAP" id="MF_01909">
    <property type="entry name" value="TFE_arch"/>
    <property type="match status" value="1"/>
</dbReference>
<proteinExistence type="inferred from homology"/>
<dbReference type="InterPro" id="IPR002853">
    <property type="entry name" value="TFIIE_asu"/>
</dbReference>